<dbReference type="SMART" id="SM01049">
    <property type="entry name" value="Cache_2"/>
    <property type="match status" value="1"/>
</dbReference>
<dbReference type="Pfam" id="PF17200">
    <property type="entry name" value="sCache_2"/>
    <property type="match status" value="1"/>
</dbReference>
<protein>
    <recommendedName>
        <fullName evidence="14">Chemotaxis protein</fullName>
    </recommendedName>
</protein>
<evidence type="ECO:0000256" key="9">
    <source>
        <dbReference type="SAM" id="Phobius"/>
    </source>
</evidence>
<keyword evidence="4 9" id="KW-1133">Transmembrane helix</keyword>
<dbReference type="GO" id="GO:0004888">
    <property type="term" value="F:transmembrane signaling receptor activity"/>
    <property type="evidence" value="ECO:0007669"/>
    <property type="project" value="InterPro"/>
</dbReference>
<name>A0A329LYS6_9BACL</name>
<dbReference type="InterPro" id="IPR003660">
    <property type="entry name" value="HAMP_dom"/>
</dbReference>
<dbReference type="InterPro" id="IPR033480">
    <property type="entry name" value="sCache_2"/>
</dbReference>
<dbReference type="CDD" id="cd11386">
    <property type="entry name" value="MCP_signal"/>
    <property type="match status" value="1"/>
</dbReference>
<dbReference type="PANTHER" id="PTHR32089">
    <property type="entry name" value="METHYL-ACCEPTING CHEMOTAXIS PROTEIN MCPB"/>
    <property type="match status" value="1"/>
</dbReference>
<dbReference type="Pfam" id="PF00015">
    <property type="entry name" value="MCPsignal"/>
    <property type="match status" value="1"/>
</dbReference>
<evidence type="ECO:0000256" key="3">
    <source>
        <dbReference type="ARBA" id="ARBA00022692"/>
    </source>
</evidence>
<dbReference type="PROSITE" id="PS50111">
    <property type="entry name" value="CHEMOTAXIS_TRANSDUC_2"/>
    <property type="match status" value="1"/>
</dbReference>
<reference evidence="12 13" key="1">
    <citation type="journal article" date="2009" name="Int. J. Syst. Evol. Microbiol.">
        <title>Paenibacillus contaminans sp. nov., isolated from a contaminated laboratory plate.</title>
        <authorList>
            <person name="Chou J.H."/>
            <person name="Lee J.H."/>
            <person name="Lin M.C."/>
            <person name="Chang P.S."/>
            <person name="Arun A.B."/>
            <person name="Young C.C."/>
            <person name="Chen W.M."/>
        </authorList>
    </citation>
    <scope>NUCLEOTIDE SEQUENCE [LARGE SCALE GENOMIC DNA]</scope>
    <source>
        <strain evidence="12 13">CKOBP-6</strain>
    </source>
</reference>
<evidence type="ECO:0000256" key="8">
    <source>
        <dbReference type="PROSITE-ProRule" id="PRU00284"/>
    </source>
</evidence>
<organism evidence="12 13">
    <name type="scientific">Paenibacillus contaminans</name>
    <dbReference type="NCBI Taxonomy" id="450362"/>
    <lineage>
        <taxon>Bacteria</taxon>
        <taxon>Bacillati</taxon>
        <taxon>Bacillota</taxon>
        <taxon>Bacilli</taxon>
        <taxon>Bacillales</taxon>
        <taxon>Paenibacillaceae</taxon>
        <taxon>Paenibacillus</taxon>
    </lineage>
</organism>
<feature type="transmembrane region" description="Helical" evidence="9">
    <location>
        <begin position="210"/>
        <end position="233"/>
    </location>
</feature>
<dbReference type="AlphaFoldDB" id="A0A329LYS6"/>
<evidence type="ECO:0000313" key="12">
    <source>
        <dbReference type="EMBL" id="RAV12470.1"/>
    </source>
</evidence>
<dbReference type="Pfam" id="PF00672">
    <property type="entry name" value="HAMP"/>
    <property type="match status" value="1"/>
</dbReference>
<dbReference type="PROSITE" id="PS50885">
    <property type="entry name" value="HAMP"/>
    <property type="match status" value="1"/>
</dbReference>
<keyword evidence="3 9" id="KW-0812">Transmembrane</keyword>
<evidence type="ECO:0000313" key="13">
    <source>
        <dbReference type="Proteomes" id="UP000250369"/>
    </source>
</evidence>
<dbReference type="SMART" id="SM00304">
    <property type="entry name" value="HAMP"/>
    <property type="match status" value="2"/>
</dbReference>
<comment type="subcellular location">
    <subcellularLocation>
        <location evidence="1">Cell membrane</location>
        <topology evidence="1">Multi-pass membrane protein</topology>
    </subcellularLocation>
</comment>
<evidence type="ECO:0000259" key="10">
    <source>
        <dbReference type="PROSITE" id="PS50111"/>
    </source>
</evidence>
<sequence length="592" mass="64359">MPMSSLPSFRFKNTIRFKLLAACLFLLIVPIAVVGTISYEASKNESDSLIEKNLRNNVKFAAELVNSFNESVKSGTMTREEAQERAKTLLLGPLQDGKRKINTNIDLGSNGYFYVLDEKGTLLAHPLIEGDNIWDKQSSDGTFYIQDVIGKAKNDGGGFTYYEWPLPKTNESDAVKEETKIVYGTYYAEWGWVIAAGSYMIDYNYGQKHIFNVIILTLAACIVVGSVFSLLFARHVARPLLQVTAQTKRIAEGDLTASESRIRNNDEIGRLAGMFGQMRDNLRQLVTQISGSVDMVTGKSARLSSSIHEITQASNQIATSIQDISAVTHTQAVNVEESANAMEEMAAGIQRIAETSSSAFEVSENTAREAEQGQQQIKLSIDQMNALRTTVTDLAGVIGLLEDRSQQIGDIVQVITEIADQTNLLALNAAIEAARAGETGKGFAVVASEVRKLAERSSQSAQQVSELIEAIQGNISFAVKEMNRSDQEVNNSVEAVTNSGIAFEHILQATKQVVEHIQEASAASEQMSASAQQVAASLQDMRKMAGESAAAAQTISGFTEEQLAAMEEVESASKAISGMAQELQQAAHRFKL</sequence>
<evidence type="ECO:0000256" key="4">
    <source>
        <dbReference type="ARBA" id="ARBA00022989"/>
    </source>
</evidence>
<keyword evidence="13" id="KW-1185">Reference proteome</keyword>
<evidence type="ECO:0000259" key="11">
    <source>
        <dbReference type="PROSITE" id="PS50885"/>
    </source>
</evidence>
<dbReference type="SUPFAM" id="SSF58104">
    <property type="entry name" value="Methyl-accepting chemotaxis protein (MCP) signaling domain"/>
    <property type="match status" value="1"/>
</dbReference>
<evidence type="ECO:0008006" key="14">
    <source>
        <dbReference type="Google" id="ProtNLM"/>
    </source>
</evidence>
<dbReference type="CDD" id="cd12912">
    <property type="entry name" value="PDC2_MCP_like"/>
    <property type="match status" value="1"/>
</dbReference>
<dbReference type="CDD" id="cd06225">
    <property type="entry name" value="HAMP"/>
    <property type="match status" value="1"/>
</dbReference>
<feature type="domain" description="Methyl-accepting transducer" evidence="10">
    <location>
        <begin position="306"/>
        <end position="542"/>
    </location>
</feature>
<dbReference type="GO" id="GO:0005886">
    <property type="term" value="C:plasma membrane"/>
    <property type="evidence" value="ECO:0007669"/>
    <property type="project" value="UniProtKB-SubCell"/>
</dbReference>
<dbReference type="GO" id="GO:0007165">
    <property type="term" value="P:signal transduction"/>
    <property type="evidence" value="ECO:0007669"/>
    <property type="project" value="UniProtKB-KW"/>
</dbReference>
<feature type="domain" description="HAMP" evidence="11">
    <location>
        <begin position="234"/>
        <end position="287"/>
    </location>
</feature>
<dbReference type="Gene3D" id="6.10.340.10">
    <property type="match status" value="1"/>
</dbReference>
<accession>A0A329LYS6</accession>
<keyword evidence="6 8" id="KW-0807">Transducer</keyword>
<dbReference type="SMART" id="SM00283">
    <property type="entry name" value="MA"/>
    <property type="match status" value="1"/>
</dbReference>
<evidence type="ECO:0000256" key="6">
    <source>
        <dbReference type="ARBA" id="ARBA00023224"/>
    </source>
</evidence>
<keyword evidence="2" id="KW-1003">Cell membrane</keyword>
<dbReference type="PRINTS" id="PR00260">
    <property type="entry name" value="CHEMTRNSDUCR"/>
</dbReference>
<evidence type="ECO:0000256" key="7">
    <source>
        <dbReference type="ARBA" id="ARBA00029447"/>
    </source>
</evidence>
<dbReference type="PANTHER" id="PTHR32089:SF114">
    <property type="entry name" value="METHYL-ACCEPTING CHEMOTAXIS PROTEIN MCPB"/>
    <property type="match status" value="1"/>
</dbReference>
<dbReference type="InterPro" id="IPR004090">
    <property type="entry name" value="Chemotax_Me-accpt_rcpt"/>
</dbReference>
<dbReference type="EMBL" id="QMFB01000033">
    <property type="protein sequence ID" value="RAV12470.1"/>
    <property type="molecule type" value="Genomic_DNA"/>
</dbReference>
<comment type="similarity">
    <text evidence="7">Belongs to the methyl-accepting chemotaxis (MCP) protein family.</text>
</comment>
<dbReference type="Proteomes" id="UP000250369">
    <property type="component" value="Unassembled WGS sequence"/>
</dbReference>
<dbReference type="InterPro" id="IPR004089">
    <property type="entry name" value="MCPsignal_dom"/>
</dbReference>
<dbReference type="Gene3D" id="3.30.450.20">
    <property type="entry name" value="PAS domain"/>
    <property type="match status" value="1"/>
</dbReference>
<evidence type="ECO:0000256" key="5">
    <source>
        <dbReference type="ARBA" id="ARBA00023136"/>
    </source>
</evidence>
<evidence type="ECO:0000256" key="2">
    <source>
        <dbReference type="ARBA" id="ARBA00022475"/>
    </source>
</evidence>
<evidence type="ECO:0000256" key="1">
    <source>
        <dbReference type="ARBA" id="ARBA00004651"/>
    </source>
</evidence>
<gene>
    <name evidence="12" type="ORF">DQG23_34625</name>
</gene>
<comment type="caution">
    <text evidence="12">The sequence shown here is derived from an EMBL/GenBank/DDBJ whole genome shotgun (WGS) entry which is preliminary data.</text>
</comment>
<dbReference type="FunFam" id="1.10.287.950:FF:000001">
    <property type="entry name" value="Methyl-accepting chemotaxis sensory transducer"/>
    <property type="match status" value="1"/>
</dbReference>
<dbReference type="GO" id="GO:0006935">
    <property type="term" value="P:chemotaxis"/>
    <property type="evidence" value="ECO:0007669"/>
    <property type="project" value="InterPro"/>
</dbReference>
<proteinExistence type="inferred from homology"/>
<dbReference type="Gene3D" id="1.10.287.950">
    <property type="entry name" value="Methyl-accepting chemotaxis protein"/>
    <property type="match status" value="1"/>
</dbReference>
<keyword evidence="5 9" id="KW-0472">Membrane</keyword>